<dbReference type="Pfam" id="PF25164">
    <property type="entry name" value="CoiA_N"/>
    <property type="match status" value="1"/>
</dbReference>
<dbReference type="PIRSF" id="PIRSF007487">
    <property type="entry name" value="Competence-induced_CoiA_bac"/>
    <property type="match status" value="1"/>
</dbReference>
<feature type="domain" description="Competence protein CoiA nuclease-like" evidence="1">
    <location>
        <begin position="60"/>
        <end position="180"/>
    </location>
</feature>
<dbReference type="RefSeq" id="WP_074750577.1">
    <property type="nucleotide sequence ID" value="NZ_CAXVJC010000004.1"/>
</dbReference>
<accession>A0A1I4FSE1</accession>
<dbReference type="AlphaFoldDB" id="A0A1I4FSE1"/>
<protein>
    <submittedName>
        <fullName evidence="3">Competence protein CoiA</fullName>
    </submittedName>
</protein>
<dbReference type="InterPro" id="IPR057253">
    <property type="entry name" value="CoiA-like_N"/>
</dbReference>
<dbReference type="Pfam" id="PF06054">
    <property type="entry name" value="CoiA_nuc"/>
    <property type="match status" value="1"/>
</dbReference>
<dbReference type="EMBL" id="FOTJ01000002">
    <property type="protein sequence ID" value="SFL20832.1"/>
    <property type="molecule type" value="Genomic_DNA"/>
</dbReference>
<evidence type="ECO:0000313" key="3">
    <source>
        <dbReference type="EMBL" id="SFL20832.1"/>
    </source>
</evidence>
<reference evidence="3 4" key="1">
    <citation type="submission" date="2016-10" db="EMBL/GenBank/DDBJ databases">
        <authorList>
            <person name="de Groot N.N."/>
        </authorList>
    </citation>
    <scope>NUCLEOTIDE SEQUENCE [LARGE SCALE GENOMIC DNA]</scope>
    <source>
        <strain evidence="3 4">M79</strain>
    </source>
</reference>
<dbReference type="Proteomes" id="UP000181969">
    <property type="component" value="Unassembled WGS sequence"/>
</dbReference>
<dbReference type="OrthoDB" id="3784230at2"/>
<proteinExistence type="predicted"/>
<evidence type="ECO:0000313" key="4">
    <source>
        <dbReference type="Proteomes" id="UP000181969"/>
    </source>
</evidence>
<evidence type="ECO:0000259" key="2">
    <source>
        <dbReference type="Pfam" id="PF25164"/>
    </source>
</evidence>
<dbReference type="InterPro" id="IPR021176">
    <property type="entry name" value="Competence-induced_CoiA"/>
</dbReference>
<sequence>MLIALDKDGKTINLLDSTSINGPFYCPACKTPLRLKKGKIKIPHFAHVSLQNCDSWSENESAQHLGLKLSLYQWFKEKEKVELEKYVPEIKQTADLLVNDKLAIEIQCSPLSLQRLEERTVSYKEMGYYVLWLQGRDLWLKNTLSPLQKNLLYYSAERGFYFWELDWNRKKLRLKSLIYQDLKGRPIYLTEEFDFFQESLLDLLRQPFRKGKNLSLDVPKQEELQLFVQKQLYYQVPKWLKVQEKYYEQGRNVLDLNWKKSYWSPPGLNLLTFDFSDDTRESFFQVDISLKEYYHSFYESFQLKEHERLHTPSFYAIIKDKNKVENGEWNGKKT</sequence>
<organism evidence="3 4">
    <name type="scientific">Lactococcus garvieae</name>
    <dbReference type="NCBI Taxonomy" id="1363"/>
    <lineage>
        <taxon>Bacteria</taxon>
        <taxon>Bacillati</taxon>
        <taxon>Bacillota</taxon>
        <taxon>Bacilli</taxon>
        <taxon>Lactobacillales</taxon>
        <taxon>Streptococcaceae</taxon>
        <taxon>Lactococcus</taxon>
    </lineage>
</organism>
<dbReference type="InterPro" id="IPR010330">
    <property type="entry name" value="CoiA_nuc"/>
</dbReference>
<evidence type="ECO:0000259" key="1">
    <source>
        <dbReference type="Pfam" id="PF06054"/>
    </source>
</evidence>
<gene>
    <name evidence="3" type="ORF">SAMN05216438_102181</name>
</gene>
<feature type="domain" description="Competence protein CoiA-like N-terminal" evidence="2">
    <location>
        <begin position="19"/>
        <end position="54"/>
    </location>
</feature>
<name>A0A1I4FSE1_9LACT</name>